<evidence type="ECO:0000313" key="5">
    <source>
        <dbReference type="Proteomes" id="UP001165121"/>
    </source>
</evidence>
<feature type="signal peptide" evidence="3">
    <location>
        <begin position="1"/>
        <end position="26"/>
    </location>
</feature>
<feature type="compositionally biased region" description="Polar residues" evidence="1">
    <location>
        <begin position="419"/>
        <end position="443"/>
    </location>
</feature>
<feature type="transmembrane region" description="Helical" evidence="2">
    <location>
        <begin position="275"/>
        <end position="297"/>
    </location>
</feature>
<evidence type="ECO:0000313" key="4">
    <source>
        <dbReference type="EMBL" id="GMF19357.1"/>
    </source>
</evidence>
<name>A0A9W6TU24_9STRA</name>
<feature type="region of interest" description="Disordered" evidence="1">
    <location>
        <begin position="122"/>
        <end position="147"/>
    </location>
</feature>
<feature type="region of interest" description="Disordered" evidence="1">
    <location>
        <begin position="374"/>
        <end position="451"/>
    </location>
</feature>
<gene>
    <name evidence="4" type="ORF">Pfra01_000199000</name>
</gene>
<organism evidence="4 5">
    <name type="scientific">Phytophthora fragariaefolia</name>
    <dbReference type="NCBI Taxonomy" id="1490495"/>
    <lineage>
        <taxon>Eukaryota</taxon>
        <taxon>Sar</taxon>
        <taxon>Stramenopiles</taxon>
        <taxon>Oomycota</taxon>
        <taxon>Peronosporomycetes</taxon>
        <taxon>Peronosporales</taxon>
        <taxon>Peronosporaceae</taxon>
        <taxon>Phytophthora</taxon>
    </lineage>
</organism>
<comment type="caution">
    <text evidence="4">The sequence shown here is derived from an EMBL/GenBank/DDBJ whole genome shotgun (WGS) entry which is preliminary data.</text>
</comment>
<evidence type="ECO:0000256" key="1">
    <source>
        <dbReference type="SAM" id="MobiDB-lite"/>
    </source>
</evidence>
<keyword evidence="5" id="KW-1185">Reference proteome</keyword>
<evidence type="ECO:0000256" key="2">
    <source>
        <dbReference type="SAM" id="Phobius"/>
    </source>
</evidence>
<evidence type="ECO:0000256" key="3">
    <source>
        <dbReference type="SAM" id="SignalP"/>
    </source>
</evidence>
<feature type="compositionally biased region" description="Basic and acidic residues" evidence="1">
    <location>
        <begin position="397"/>
        <end position="413"/>
    </location>
</feature>
<dbReference type="Proteomes" id="UP001165121">
    <property type="component" value="Unassembled WGS sequence"/>
</dbReference>
<sequence>MKLCPMPQWCLSILVFVQLYAARCQGASSTDTTLSACNYEPENLYVVNASAPGALFPAGYVECANATGSDQRLCEVCSCREKTVASVAGVTVAWVVCVGAGDATTCASSAGSSREFCGSFDSSGSQDSSSSSVNVGDSSSSTNSEVGIISGSDASAGVVPGSIPAVISSGSSSSTDTNVDVGSSSNFDTISSAVGIFDESSSTTPMESFTVSPEESQSQATNEDSVITNIAGTAEPTQTSAPQENIIRPSGNGSTQQLDTNTGTSSSSDWSSDRLLVVGSVMAGVVVVAAIAVFIAVRNDRARKKKQLRTPSGVFTDDGSSVATPVTSRLDGRYRRHGHGRRYGGGSAMIDSSDNTPLASIVVLDVDDDFQTPSAYASERQYQSGRSRQRNLSTRYVRSESVKAGEGNVKFDDSPPNTPATTPDVQQHFNTSHGPPVSESASPTHDPIFDSCNTQVSFSSSMSSVYDRPPSPRVYGSEDIATGSFRLVSATYSDPMRDSEVSTLPRERYTTNGIAEESEELPNTIVSFDSSMSSLDSTEYELRSTEASEHLHDSSLHSRSALSFAVGSDY</sequence>
<keyword evidence="3" id="KW-0732">Signal</keyword>
<feature type="compositionally biased region" description="Polar residues" evidence="1">
    <location>
        <begin position="374"/>
        <end position="396"/>
    </location>
</feature>
<dbReference type="AlphaFoldDB" id="A0A9W6TU24"/>
<accession>A0A9W6TU24</accession>
<feature type="chain" id="PRO_5040787166" evidence="3">
    <location>
        <begin position="27"/>
        <end position="570"/>
    </location>
</feature>
<proteinExistence type="predicted"/>
<feature type="region of interest" description="Disordered" evidence="1">
    <location>
        <begin position="198"/>
        <end position="270"/>
    </location>
</feature>
<feature type="compositionally biased region" description="Low complexity" evidence="1">
    <location>
        <begin position="122"/>
        <end position="144"/>
    </location>
</feature>
<dbReference type="OrthoDB" id="166160at2759"/>
<feature type="compositionally biased region" description="Polar residues" evidence="1">
    <location>
        <begin position="199"/>
        <end position="243"/>
    </location>
</feature>
<keyword evidence="2" id="KW-0472">Membrane</keyword>
<keyword evidence="2" id="KW-0812">Transmembrane</keyword>
<protein>
    <submittedName>
        <fullName evidence="4">Unnamed protein product</fullName>
    </submittedName>
</protein>
<dbReference type="EMBL" id="BSXT01000155">
    <property type="protein sequence ID" value="GMF19357.1"/>
    <property type="molecule type" value="Genomic_DNA"/>
</dbReference>
<reference evidence="4" key="1">
    <citation type="submission" date="2023-04" db="EMBL/GenBank/DDBJ databases">
        <title>Phytophthora fragariaefolia NBRC 109709.</title>
        <authorList>
            <person name="Ichikawa N."/>
            <person name="Sato H."/>
            <person name="Tonouchi N."/>
        </authorList>
    </citation>
    <scope>NUCLEOTIDE SEQUENCE</scope>
    <source>
        <strain evidence="4">NBRC 109709</strain>
    </source>
</reference>
<keyword evidence="2" id="KW-1133">Transmembrane helix</keyword>
<feature type="compositionally biased region" description="Polar residues" evidence="1">
    <location>
        <begin position="251"/>
        <end position="264"/>
    </location>
</feature>